<organism evidence="2 3">
    <name type="scientific">Oryza meyeriana var. granulata</name>
    <dbReference type="NCBI Taxonomy" id="110450"/>
    <lineage>
        <taxon>Eukaryota</taxon>
        <taxon>Viridiplantae</taxon>
        <taxon>Streptophyta</taxon>
        <taxon>Embryophyta</taxon>
        <taxon>Tracheophyta</taxon>
        <taxon>Spermatophyta</taxon>
        <taxon>Magnoliopsida</taxon>
        <taxon>Liliopsida</taxon>
        <taxon>Poales</taxon>
        <taxon>Poaceae</taxon>
        <taxon>BOP clade</taxon>
        <taxon>Oryzoideae</taxon>
        <taxon>Oryzeae</taxon>
        <taxon>Oryzinae</taxon>
        <taxon>Oryza</taxon>
        <taxon>Oryza meyeriana</taxon>
    </lineage>
</organism>
<feature type="region of interest" description="Disordered" evidence="1">
    <location>
        <begin position="1"/>
        <end position="20"/>
    </location>
</feature>
<evidence type="ECO:0000313" key="3">
    <source>
        <dbReference type="Proteomes" id="UP000479710"/>
    </source>
</evidence>
<gene>
    <name evidence="2" type="ORF">E2562_034520</name>
</gene>
<evidence type="ECO:0000313" key="2">
    <source>
        <dbReference type="EMBL" id="KAF0904447.1"/>
    </source>
</evidence>
<proteinExistence type="predicted"/>
<reference evidence="2 3" key="1">
    <citation type="submission" date="2019-11" db="EMBL/GenBank/DDBJ databases">
        <title>Whole genome sequence of Oryza granulata.</title>
        <authorList>
            <person name="Li W."/>
        </authorList>
    </citation>
    <scope>NUCLEOTIDE SEQUENCE [LARGE SCALE GENOMIC DNA]</scope>
    <source>
        <strain evidence="3">cv. Menghai</strain>
        <tissue evidence="2">Leaf</tissue>
    </source>
</reference>
<dbReference type="Proteomes" id="UP000479710">
    <property type="component" value="Unassembled WGS sequence"/>
</dbReference>
<accession>A0A6G1CWD4</accession>
<evidence type="ECO:0000256" key="1">
    <source>
        <dbReference type="SAM" id="MobiDB-lite"/>
    </source>
</evidence>
<name>A0A6G1CWD4_9ORYZ</name>
<comment type="caution">
    <text evidence="2">The sequence shown here is derived from an EMBL/GenBank/DDBJ whole genome shotgun (WGS) entry which is preliminary data.</text>
</comment>
<keyword evidence="3" id="KW-1185">Reference proteome</keyword>
<dbReference type="AlphaFoldDB" id="A0A6G1CWD4"/>
<sequence>MGGPSPWGTGAEPGKPYEDEGGGCKGGALWGCSAAVSGVTMWPIWRLTNRTRCVWDERRVGIGKEHEAWRCWQEENRAT</sequence>
<dbReference type="EMBL" id="SPHZ02000008">
    <property type="protein sequence ID" value="KAF0904447.1"/>
    <property type="molecule type" value="Genomic_DNA"/>
</dbReference>
<protein>
    <submittedName>
        <fullName evidence="2">Uncharacterized protein</fullName>
    </submittedName>
</protein>